<evidence type="ECO:0000256" key="3">
    <source>
        <dbReference type="ARBA" id="ARBA00008378"/>
    </source>
</evidence>
<organism evidence="6 7">
    <name type="scientific">Candidatus Brocadia sapporoensis</name>
    <dbReference type="NCBI Taxonomy" id="392547"/>
    <lineage>
        <taxon>Bacteria</taxon>
        <taxon>Pseudomonadati</taxon>
        <taxon>Planctomycetota</taxon>
        <taxon>Candidatus Brocadiia</taxon>
        <taxon>Candidatus Brocadiales</taxon>
        <taxon>Candidatus Brocadiaceae</taxon>
        <taxon>Candidatus Brocadia</taxon>
    </lineage>
</organism>
<dbReference type="GO" id="GO:0032299">
    <property type="term" value="C:ribonuclease H2 complex"/>
    <property type="evidence" value="ECO:0007669"/>
    <property type="project" value="TreeGrafter"/>
</dbReference>
<reference evidence="6 7" key="1">
    <citation type="journal article" date="2016" name="Genome Announc.">
        <title>Draft Genome Sequence of the Anaerobic Ammonium-Oxidizing Bacterium 'Candidatus Brocadia sp. 40'.</title>
        <authorList>
            <person name="Ali M."/>
            <person name="Haroon M.F."/>
            <person name="Narita Y."/>
            <person name="Zhang L."/>
            <person name="Rangel Shaw D."/>
            <person name="Okabe S."/>
            <person name="Saikaly P.E."/>
        </authorList>
    </citation>
    <scope>NUCLEOTIDE SEQUENCE [LARGE SCALE GENOMIC DNA]</scope>
    <source>
        <strain evidence="6 7">40</strain>
    </source>
</reference>
<dbReference type="GO" id="GO:0005737">
    <property type="term" value="C:cytoplasm"/>
    <property type="evidence" value="ECO:0007669"/>
    <property type="project" value="UniProtKB-SubCell"/>
</dbReference>
<dbReference type="InterPro" id="IPR001352">
    <property type="entry name" value="RNase_HII/HIII"/>
</dbReference>
<dbReference type="EMBL" id="MJUW02000122">
    <property type="protein sequence ID" value="OQD44593.1"/>
    <property type="molecule type" value="Genomic_DNA"/>
</dbReference>
<evidence type="ECO:0000256" key="4">
    <source>
        <dbReference type="ARBA" id="ARBA00021407"/>
    </source>
</evidence>
<evidence type="ECO:0000313" key="7">
    <source>
        <dbReference type="Proteomes" id="UP000242219"/>
    </source>
</evidence>
<evidence type="ECO:0000256" key="5">
    <source>
        <dbReference type="ARBA" id="ARBA00022490"/>
    </source>
</evidence>
<dbReference type="InterPro" id="IPR012337">
    <property type="entry name" value="RNaseH-like_sf"/>
</dbReference>
<comment type="caution">
    <text evidence="6">The sequence shown here is derived from an EMBL/GenBank/DDBJ whole genome shotgun (WGS) entry which is preliminary data.</text>
</comment>
<keyword evidence="7" id="KW-1185">Reference proteome</keyword>
<dbReference type="AlphaFoldDB" id="A0A1V6LWS8"/>
<dbReference type="Proteomes" id="UP000242219">
    <property type="component" value="Unassembled WGS sequence"/>
</dbReference>
<evidence type="ECO:0000256" key="2">
    <source>
        <dbReference type="ARBA" id="ARBA00004496"/>
    </source>
</evidence>
<dbReference type="SUPFAM" id="SSF53098">
    <property type="entry name" value="Ribonuclease H-like"/>
    <property type="match status" value="1"/>
</dbReference>
<accession>A0A1V6LWS8</accession>
<dbReference type="RefSeq" id="WP_070068214.1">
    <property type="nucleotide sequence ID" value="NZ_MJUW02000122.1"/>
</dbReference>
<dbReference type="GO" id="GO:0004523">
    <property type="term" value="F:RNA-DNA hybrid ribonuclease activity"/>
    <property type="evidence" value="ECO:0007669"/>
    <property type="project" value="InterPro"/>
</dbReference>
<gene>
    <name evidence="6" type="ORF">BIY37_12835</name>
</gene>
<comment type="similarity">
    <text evidence="3">Belongs to the RNase HII family. RnhC subfamily.</text>
</comment>
<proteinExistence type="inferred from homology"/>
<evidence type="ECO:0000256" key="1">
    <source>
        <dbReference type="ARBA" id="ARBA00004065"/>
    </source>
</evidence>
<dbReference type="InterPro" id="IPR036397">
    <property type="entry name" value="RNaseH_sf"/>
</dbReference>
<keyword evidence="5" id="KW-0963">Cytoplasm</keyword>
<dbReference type="Gene3D" id="3.30.420.10">
    <property type="entry name" value="Ribonuclease H-like superfamily/Ribonuclease H"/>
    <property type="match status" value="2"/>
</dbReference>
<dbReference type="PANTHER" id="PTHR10954:SF23">
    <property type="entry name" value="RIBONUCLEASE"/>
    <property type="match status" value="1"/>
</dbReference>
<name>A0A1V6LWS8_9BACT</name>
<comment type="function">
    <text evidence="1">Endonuclease that specifically degrades the RNA of RNA-DNA hybrids.</text>
</comment>
<dbReference type="GO" id="GO:0006298">
    <property type="term" value="P:mismatch repair"/>
    <property type="evidence" value="ECO:0007669"/>
    <property type="project" value="TreeGrafter"/>
</dbReference>
<comment type="subcellular location">
    <subcellularLocation>
        <location evidence="2">Cytoplasm</location>
    </subcellularLocation>
</comment>
<dbReference type="PANTHER" id="PTHR10954">
    <property type="entry name" value="RIBONUCLEASE H2 SUBUNIT A"/>
    <property type="match status" value="1"/>
</dbReference>
<dbReference type="GO" id="GO:0043137">
    <property type="term" value="P:DNA replication, removal of RNA primer"/>
    <property type="evidence" value="ECO:0007669"/>
    <property type="project" value="TreeGrafter"/>
</dbReference>
<sequence>MAIIAGIDESGYGPVLGPMVTSIVAFSVPDEMINLSLWEILRDAISNDLKSRNQRIAVRDSKKLYRSHHGLGLKPLEVGVLSFLESKGLNITSFYQLLGSLSCNDIGIFDQYPWYTGKDFSLPLTTNRVVVLNSADSLNHTFCKRDVRFFHSSSCVVAVREFNEQVKLLRNKSIVLFKASAALVSRLWNLSNDHIRLIVDKQGGRNTYTNLLQEQLSIADIRVLKEEDKISTYEVKTAQKKMTISFIEKGEDRCMTVALASMFSKYLRELFVRLENQYWLQFIPGLKPTAGYYSDAQRFLAQIAHIRQREKIQDDILIRIK</sequence>
<evidence type="ECO:0000313" key="6">
    <source>
        <dbReference type="EMBL" id="OQD44593.1"/>
    </source>
</evidence>
<dbReference type="GO" id="GO:0003723">
    <property type="term" value="F:RNA binding"/>
    <property type="evidence" value="ECO:0007669"/>
    <property type="project" value="InterPro"/>
</dbReference>
<protein>
    <recommendedName>
        <fullName evidence="4">Ribonuclease HIII</fullName>
    </recommendedName>
</protein>